<dbReference type="InterPro" id="IPR021820">
    <property type="entry name" value="S-locus_recpt_kinase_C"/>
</dbReference>
<dbReference type="EMBL" id="CAKMRJ010005634">
    <property type="protein sequence ID" value="CAH1448375.1"/>
    <property type="molecule type" value="Genomic_DNA"/>
</dbReference>
<evidence type="ECO:0000256" key="18">
    <source>
        <dbReference type="SAM" id="Phobius"/>
    </source>
</evidence>
<accession>A0AAU9PE23</accession>
<evidence type="ECO:0000256" key="4">
    <source>
        <dbReference type="ARBA" id="ARBA00022692"/>
    </source>
</evidence>
<feature type="transmembrane region" description="Helical" evidence="18">
    <location>
        <begin position="466"/>
        <end position="487"/>
    </location>
</feature>
<comment type="catalytic activity">
    <reaction evidence="14 15">
        <text>L-seryl-[protein] + ATP = O-phospho-L-seryl-[protein] + ADP + H(+)</text>
        <dbReference type="Rhea" id="RHEA:17989"/>
        <dbReference type="Rhea" id="RHEA-COMP:9863"/>
        <dbReference type="Rhea" id="RHEA-COMP:11604"/>
        <dbReference type="ChEBI" id="CHEBI:15378"/>
        <dbReference type="ChEBI" id="CHEBI:29999"/>
        <dbReference type="ChEBI" id="CHEBI:30616"/>
        <dbReference type="ChEBI" id="CHEBI:83421"/>
        <dbReference type="ChEBI" id="CHEBI:456216"/>
        <dbReference type="EC" id="2.7.11.1"/>
    </reaction>
</comment>
<dbReference type="InterPro" id="IPR008271">
    <property type="entry name" value="Ser/Thr_kinase_AS"/>
</dbReference>
<feature type="domain" description="Protein kinase" evidence="19">
    <location>
        <begin position="547"/>
        <end position="833"/>
    </location>
</feature>
<feature type="compositionally biased region" description="Polar residues" evidence="17">
    <location>
        <begin position="836"/>
        <end position="858"/>
    </location>
</feature>
<dbReference type="CDD" id="cd14066">
    <property type="entry name" value="STKc_IRAK"/>
    <property type="match status" value="1"/>
</dbReference>
<dbReference type="Pfam" id="PF01453">
    <property type="entry name" value="B_lectin"/>
    <property type="match status" value="1"/>
</dbReference>
<dbReference type="Pfam" id="PF11883">
    <property type="entry name" value="DUF3403"/>
    <property type="match status" value="1"/>
</dbReference>
<dbReference type="PROSITE" id="PS00107">
    <property type="entry name" value="PROTEIN_KINASE_ATP"/>
    <property type="match status" value="1"/>
</dbReference>
<dbReference type="PROSITE" id="PS50927">
    <property type="entry name" value="BULB_LECTIN"/>
    <property type="match status" value="1"/>
</dbReference>
<feature type="domain" description="Bulb-type lectin" evidence="20">
    <location>
        <begin position="43"/>
        <end position="163"/>
    </location>
</feature>
<evidence type="ECO:0000313" key="23">
    <source>
        <dbReference type="Proteomes" id="UP001157418"/>
    </source>
</evidence>
<dbReference type="InterPro" id="IPR011009">
    <property type="entry name" value="Kinase-like_dom_sf"/>
</dbReference>
<dbReference type="GO" id="GO:0005524">
    <property type="term" value="F:ATP binding"/>
    <property type="evidence" value="ECO:0007669"/>
    <property type="project" value="UniProtKB-UniRule"/>
</dbReference>
<evidence type="ECO:0000313" key="22">
    <source>
        <dbReference type="EMBL" id="CAH1448375.1"/>
    </source>
</evidence>
<feature type="domain" description="Apple" evidence="21">
    <location>
        <begin position="358"/>
        <end position="443"/>
    </location>
</feature>
<organism evidence="22 23">
    <name type="scientific">Lactuca virosa</name>
    <dbReference type="NCBI Taxonomy" id="75947"/>
    <lineage>
        <taxon>Eukaryota</taxon>
        <taxon>Viridiplantae</taxon>
        <taxon>Streptophyta</taxon>
        <taxon>Embryophyta</taxon>
        <taxon>Tracheophyta</taxon>
        <taxon>Spermatophyta</taxon>
        <taxon>Magnoliopsida</taxon>
        <taxon>eudicotyledons</taxon>
        <taxon>Gunneridae</taxon>
        <taxon>Pentapetalae</taxon>
        <taxon>asterids</taxon>
        <taxon>campanulids</taxon>
        <taxon>Asterales</taxon>
        <taxon>Asteraceae</taxon>
        <taxon>Cichorioideae</taxon>
        <taxon>Cichorieae</taxon>
        <taxon>Lactucinae</taxon>
        <taxon>Lactuca</taxon>
    </lineage>
</organism>
<evidence type="ECO:0000256" key="14">
    <source>
        <dbReference type="ARBA" id="ARBA00048679"/>
    </source>
</evidence>
<evidence type="ECO:0000256" key="5">
    <source>
        <dbReference type="ARBA" id="ARBA00022729"/>
    </source>
</evidence>
<gene>
    <name evidence="22" type="ORF">LVIROSA_LOCUS33929</name>
</gene>
<dbReference type="GO" id="GO:0004674">
    <property type="term" value="F:protein serine/threonine kinase activity"/>
    <property type="evidence" value="ECO:0007669"/>
    <property type="project" value="UniProtKB-KW"/>
</dbReference>
<keyword evidence="8 15" id="KW-0067">ATP-binding</keyword>
<dbReference type="PIRSF" id="PIRSF000641">
    <property type="entry name" value="SRK"/>
    <property type="match status" value="1"/>
</dbReference>
<evidence type="ECO:0000256" key="6">
    <source>
        <dbReference type="ARBA" id="ARBA00022741"/>
    </source>
</evidence>
<dbReference type="PROSITE" id="PS50011">
    <property type="entry name" value="PROTEIN_KINASE_DOM"/>
    <property type="match status" value="1"/>
</dbReference>
<dbReference type="InterPro" id="IPR017441">
    <property type="entry name" value="Protein_kinase_ATP_BS"/>
</dbReference>
<keyword evidence="5" id="KW-0732">Signal</keyword>
<dbReference type="SUPFAM" id="SSF51110">
    <property type="entry name" value="alpha-D-mannose-specific plant lectins"/>
    <property type="match status" value="1"/>
</dbReference>
<keyword evidence="12" id="KW-0325">Glycoprotein</keyword>
<keyword evidence="23" id="KW-1185">Reference proteome</keyword>
<dbReference type="Gene3D" id="2.90.10.10">
    <property type="entry name" value="Bulb-type lectin domain"/>
    <property type="match status" value="1"/>
</dbReference>
<evidence type="ECO:0000256" key="12">
    <source>
        <dbReference type="ARBA" id="ARBA00023180"/>
    </source>
</evidence>
<dbReference type="InterPro" id="IPR001480">
    <property type="entry name" value="Bulb-type_lectin_dom"/>
</dbReference>
<keyword evidence="3 15" id="KW-0808">Transferase</keyword>
<evidence type="ECO:0000256" key="16">
    <source>
        <dbReference type="PROSITE-ProRule" id="PRU10141"/>
    </source>
</evidence>
<dbReference type="FunFam" id="3.30.200.20:FF:000195">
    <property type="entry name" value="G-type lectin S-receptor-like serine/threonine-protein kinase"/>
    <property type="match status" value="1"/>
</dbReference>
<dbReference type="Pfam" id="PF00954">
    <property type="entry name" value="S_locus_glycop"/>
    <property type="match status" value="1"/>
</dbReference>
<evidence type="ECO:0000256" key="1">
    <source>
        <dbReference type="ARBA" id="ARBA00004479"/>
    </source>
</evidence>
<evidence type="ECO:0000256" key="8">
    <source>
        <dbReference type="ARBA" id="ARBA00022840"/>
    </source>
</evidence>
<keyword evidence="7 15" id="KW-0418">Kinase</keyword>
<evidence type="ECO:0000256" key="3">
    <source>
        <dbReference type="ARBA" id="ARBA00022679"/>
    </source>
</evidence>
<dbReference type="InterPro" id="IPR036426">
    <property type="entry name" value="Bulb-type_lectin_dom_sf"/>
</dbReference>
<evidence type="ECO:0000259" key="21">
    <source>
        <dbReference type="PROSITE" id="PS50948"/>
    </source>
</evidence>
<evidence type="ECO:0000256" key="15">
    <source>
        <dbReference type="PIRNR" id="PIRNR000641"/>
    </source>
</evidence>
<dbReference type="Pfam" id="PF08276">
    <property type="entry name" value="PAN_2"/>
    <property type="match status" value="1"/>
</dbReference>
<dbReference type="PROSITE" id="PS00108">
    <property type="entry name" value="PROTEIN_KINASE_ST"/>
    <property type="match status" value="1"/>
</dbReference>
<evidence type="ECO:0000256" key="10">
    <source>
        <dbReference type="ARBA" id="ARBA00023136"/>
    </source>
</evidence>
<evidence type="ECO:0000256" key="7">
    <source>
        <dbReference type="ARBA" id="ARBA00022777"/>
    </source>
</evidence>
<dbReference type="GO" id="GO:0016020">
    <property type="term" value="C:membrane"/>
    <property type="evidence" value="ECO:0007669"/>
    <property type="project" value="UniProtKB-SubCell"/>
</dbReference>
<keyword evidence="2 15" id="KW-0723">Serine/threonine-protein kinase</keyword>
<protein>
    <recommendedName>
        <fullName evidence="15">Receptor-like serine/threonine-protein kinase</fullName>
        <ecNumber evidence="15">2.7.11.1</ecNumber>
    </recommendedName>
</protein>
<dbReference type="PROSITE" id="PS50948">
    <property type="entry name" value="PAN"/>
    <property type="match status" value="1"/>
</dbReference>
<feature type="region of interest" description="Disordered" evidence="17">
    <location>
        <begin position="828"/>
        <end position="865"/>
    </location>
</feature>
<proteinExistence type="inferred from homology"/>
<dbReference type="SMART" id="SM00108">
    <property type="entry name" value="B_lectin"/>
    <property type="match status" value="1"/>
</dbReference>
<evidence type="ECO:0000256" key="13">
    <source>
        <dbReference type="ARBA" id="ARBA00047899"/>
    </source>
</evidence>
<evidence type="ECO:0000256" key="9">
    <source>
        <dbReference type="ARBA" id="ARBA00022989"/>
    </source>
</evidence>
<dbReference type="CDD" id="cd01098">
    <property type="entry name" value="PAN_AP_plant"/>
    <property type="match status" value="1"/>
</dbReference>
<dbReference type="SUPFAM" id="SSF56112">
    <property type="entry name" value="Protein kinase-like (PK-like)"/>
    <property type="match status" value="1"/>
</dbReference>
<feature type="binding site" evidence="16">
    <location>
        <position position="575"/>
    </location>
    <ligand>
        <name>ATP</name>
        <dbReference type="ChEBI" id="CHEBI:30616"/>
    </ligand>
</feature>
<dbReference type="Proteomes" id="UP001157418">
    <property type="component" value="Unassembled WGS sequence"/>
</dbReference>
<dbReference type="InterPro" id="IPR003609">
    <property type="entry name" value="Pan_app"/>
</dbReference>
<evidence type="ECO:0000256" key="2">
    <source>
        <dbReference type="ARBA" id="ARBA00022527"/>
    </source>
</evidence>
<dbReference type="Gene3D" id="1.10.510.10">
    <property type="entry name" value="Transferase(Phosphotransferase) domain 1"/>
    <property type="match status" value="1"/>
</dbReference>
<evidence type="ECO:0000256" key="11">
    <source>
        <dbReference type="ARBA" id="ARBA00023157"/>
    </source>
</evidence>
<keyword evidence="9 18" id="KW-1133">Transmembrane helix</keyword>
<sequence>MNTKILLVLICNFRRMKTFHSHVSTSIFIFILSLLYPFHSLAIDTITPSQPLTINQSLVSKGEFFELGFFNPGNNNLYIGIWYKRIQQKTYVWVANRDNPITSSSGNLTIANNGNMVLVNQTGTTVWSTNQPTKVVKTVAQLLDNGNFVLRPENDENPENYIWQSFNYPTDTLLPEMKLGWDRKSGIHRFLRPWKTINDPATGDYSFRMNLNGFPEVLLKHNETITWRTGPWNGRRFSGAPAMKGASIMQFEFTDNSDEINYSFKLLNSSIYSRLIINSSGINERYVWVETTKAWKIYWTFPVNVCDHYSTCGPFGVCDANAIPICKCMTGFQPKNKEAWDDVIHGFVGCVRSSKLDCGSDGFLPMKNMKLPESSKAFVDRKMNLSECGEICRRNCSCAAYANMNITEGGSGCVIWEGDLIDMRQYAESEDGGQAQDLYVRVSDLDTKLIEEPPTTKDNGSKVGKVVGISVSTAFAVFICIVILFYLKRKKTQSWNREGPQERAEHIILNNGVILPSRRDYHSDTVMDELELPLFDFTTLAVATNNFSNTNKLGQGGFGCVYKGTLPGGEIIAVKRLSSVCEQGVEELKNEVRLIAKLQHRNLVRVLGCCIEVEEKLLVYEFMENKSLDTFLFDKEKSMKLNWKIRLENIRGTARGLHYLHHDSRFKIIHRDMKASNILLDKEMNPKISDFGIARIFGSDQTEAETKIVVGTYGYMSPEYAMEGHFSTKSDVFSFGVLILEIVSGKRNRGSFNTSNKMNLLGQAWTLWNEGNALELLDGSLGTKYSKNEVLRCIQVGLLCVQGQPEDRPSMSKVLLLLSSETVRMSQPKHPGLITRNINNETESPNISDDPMTTNGITMSILDGR</sequence>
<keyword evidence="4 18" id="KW-0812">Transmembrane</keyword>
<dbReference type="AlphaFoldDB" id="A0AAU9PE23"/>
<dbReference type="InterPro" id="IPR001245">
    <property type="entry name" value="Ser-Thr/Tyr_kinase_cat_dom"/>
</dbReference>
<dbReference type="CDD" id="cd00028">
    <property type="entry name" value="B_lectin"/>
    <property type="match status" value="1"/>
</dbReference>
<evidence type="ECO:0000256" key="17">
    <source>
        <dbReference type="SAM" id="MobiDB-lite"/>
    </source>
</evidence>
<dbReference type="InterPro" id="IPR024171">
    <property type="entry name" value="SRK-like_kinase"/>
</dbReference>
<dbReference type="SMART" id="SM00473">
    <property type="entry name" value="PAN_AP"/>
    <property type="match status" value="1"/>
</dbReference>
<dbReference type="FunFam" id="2.90.10.10:FF:000001">
    <property type="entry name" value="G-type lectin S-receptor-like serine/threonine-protein kinase"/>
    <property type="match status" value="1"/>
</dbReference>
<dbReference type="FunFam" id="1.10.510.10:FF:000060">
    <property type="entry name" value="G-type lectin S-receptor-like serine/threonine-protein kinase"/>
    <property type="match status" value="1"/>
</dbReference>
<comment type="caution">
    <text evidence="22">The sequence shown here is derived from an EMBL/GenBank/DDBJ whole genome shotgun (WGS) entry which is preliminary data.</text>
</comment>
<keyword evidence="6 15" id="KW-0547">Nucleotide-binding</keyword>
<dbReference type="InterPro" id="IPR000719">
    <property type="entry name" value="Prot_kinase_dom"/>
</dbReference>
<comment type="subcellular location">
    <subcellularLocation>
        <location evidence="1">Membrane</location>
        <topology evidence="1">Single-pass type I membrane protein</topology>
    </subcellularLocation>
</comment>
<comment type="catalytic activity">
    <reaction evidence="13 15">
        <text>L-threonyl-[protein] + ATP = O-phospho-L-threonyl-[protein] + ADP + H(+)</text>
        <dbReference type="Rhea" id="RHEA:46608"/>
        <dbReference type="Rhea" id="RHEA-COMP:11060"/>
        <dbReference type="Rhea" id="RHEA-COMP:11605"/>
        <dbReference type="ChEBI" id="CHEBI:15378"/>
        <dbReference type="ChEBI" id="CHEBI:30013"/>
        <dbReference type="ChEBI" id="CHEBI:30616"/>
        <dbReference type="ChEBI" id="CHEBI:61977"/>
        <dbReference type="ChEBI" id="CHEBI:456216"/>
        <dbReference type="EC" id="2.7.11.1"/>
    </reaction>
</comment>
<dbReference type="InterPro" id="IPR000858">
    <property type="entry name" value="S_locus_glycoprot_dom"/>
</dbReference>
<keyword evidence="11" id="KW-1015">Disulfide bond</keyword>
<dbReference type="PANTHER" id="PTHR32444">
    <property type="entry name" value="BULB-TYPE LECTIN DOMAIN-CONTAINING PROTEIN"/>
    <property type="match status" value="1"/>
</dbReference>
<keyword evidence="10 18" id="KW-0472">Membrane</keyword>
<evidence type="ECO:0000259" key="19">
    <source>
        <dbReference type="PROSITE" id="PS50011"/>
    </source>
</evidence>
<evidence type="ECO:0000259" key="20">
    <source>
        <dbReference type="PROSITE" id="PS50927"/>
    </source>
</evidence>
<name>A0AAU9PE23_9ASTR</name>
<dbReference type="PANTHER" id="PTHR32444:SF89">
    <property type="entry name" value="S GLYCOPROTEIN"/>
    <property type="match status" value="1"/>
</dbReference>
<dbReference type="Gene3D" id="3.30.200.20">
    <property type="entry name" value="Phosphorylase Kinase, domain 1"/>
    <property type="match status" value="1"/>
</dbReference>
<dbReference type="Pfam" id="PF07714">
    <property type="entry name" value="PK_Tyr_Ser-Thr"/>
    <property type="match status" value="1"/>
</dbReference>
<dbReference type="EC" id="2.7.11.1" evidence="15"/>
<reference evidence="22 23" key="1">
    <citation type="submission" date="2022-01" db="EMBL/GenBank/DDBJ databases">
        <authorList>
            <person name="Xiong W."/>
            <person name="Schranz E."/>
        </authorList>
    </citation>
    <scope>NUCLEOTIDE SEQUENCE [LARGE SCALE GENOMIC DNA]</scope>
</reference>
<dbReference type="SMART" id="SM00220">
    <property type="entry name" value="S_TKc"/>
    <property type="match status" value="1"/>
</dbReference>
<comment type="similarity">
    <text evidence="15">Belongs to the protein kinase superfamily. Ser/Thr protein kinase family.</text>
</comment>
<dbReference type="GO" id="GO:0048544">
    <property type="term" value="P:recognition of pollen"/>
    <property type="evidence" value="ECO:0007669"/>
    <property type="project" value="InterPro"/>
</dbReference>